<evidence type="ECO:0000256" key="1">
    <source>
        <dbReference type="ARBA" id="ARBA00004167"/>
    </source>
</evidence>
<keyword evidence="3 7" id="KW-0732">Signal</keyword>
<evidence type="ECO:0000256" key="5">
    <source>
        <dbReference type="ARBA" id="ARBA00047899"/>
    </source>
</evidence>
<comment type="catalytic activity">
    <reaction evidence="6">
        <text>L-seryl-[protein] + ATP = O-phospho-L-seryl-[protein] + ADP + H(+)</text>
        <dbReference type="Rhea" id="RHEA:17989"/>
        <dbReference type="Rhea" id="RHEA-COMP:9863"/>
        <dbReference type="Rhea" id="RHEA-COMP:11604"/>
        <dbReference type="ChEBI" id="CHEBI:15378"/>
        <dbReference type="ChEBI" id="CHEBI:29999"/>
        <dbReference type="ChEBI" id="CHEBI:30616"/>
        <dbReference type="ChEBI" id="CHEBI:83421"/>
        <dbReference type="ChEBI" id="CHEBI:456216"/>
        <dbReference type="EC" id="2.7.11.1"/>
    </reaction>
</comment>
<comment type="subcellular location">
    <subcellularLocation>
        <location evidence="1">Membrane</location>
        <topology evidence="1">Single-pass membrane protein</topology>
    </subcellularLocation>
</comment>
<dbReference type="AlphaFoldDB" id="A0ABD1LKS5"/>
<reference evidence="10 11" key="1">
    <citation type="submission" date="2024-08" db="EMBL/GenBank/DDBJ databases">
        <title>Insights into the chromosomal genome structure of Flemingia macrophylla.</title>
        <authorList>
            <person name="Ding Y."/>
            <person name="Zhao Y."/>
            <person name="Bi W."/>
            <person name="Wu M."/>
            <person name="Zhao G."/>
            <person name="Gong Y."/>
            <person name="Li W."/>
            <person name="Zhang P."/>
        </authorList>
    </citation>
    <scope>NUCLEOTIDE SEQUENCE [LARGE SCALE GENOMIC DNA]</scope>
    <source>
        <strain evidence="10">DYQJB</strain>
        <tissue evidence="10">Leaf</tissue>
    </source>
</reference>
<feature type="chain" id="PRO_5044803168" description="non-specific serine/threonine protein kinase" evidence="7">
    <location>
        <begin position="35"/>
        <end position="275"/>
    </location>
</feature>
<dbReference type="Proteomes" id="UP001603857">
    <property type="component" value="Unassembled WGS sequence"/>
</dbReference>
<feature type="domain" description="Wall-associated receptor kinase galacturonan-binding" evidence="8">
    <location>
        <begin position="43"/>
        <end position="106"/>
    </location>
</feature>
<dbReference type="PANTHER" id="PTHR33138">
    <property type="entry name" value="OS01G0690200 PROTEIN"/>
    <property type="match status" value="1"/>
</dbReference>
<organism evidence="10 11">
    <name type="scientific">Flemingia macrophylla</name>
    <dbReference type="NCBI Taxonomy" id="520843"/>
    <lineage>
        <taxon>Eukaryota</taxon>
        <taxon>Viridiplantae</taxon>
        <taxon>Streptophyta</taxon>
        <taxon>Embryophyta</taxon>
        <taxon>Tracheophyta</taxon>
        <taxon>Spermatophyta</taxon>
        <taxon>Magnoliopsida</taxon>
        <taxon>eudicotyledons</taxon>
        <taxon>Gunneridae</taxon>
        <taxon>Pentapetalae</taxon>
        <taxon>rosids</taxon>
        <taxon>fabids</taxon>
        <taxon>Fabales</taxon>
        <taxon>Fabaceae</taxon>
        <taxon>Papilionoideae</taxon>
        <taxon>50 kb inversion clade</taxon>
        <taxon>NPAAA clade</taxon>
        <taxon>indigoferoid/millettioid clade</taxon>
        <taxon>Phaseoleae</taxon>
        <taxon>Flemingia</taxon>
    </lineage>
</organism>
<evidence type="ECO:0000259" key="9">
    <source>
        <dbReference type="Pfam" id="PF14380"/>
    </source>
</evidence>
<name>A0ABD1LKS5_9FABA</name>
<dbReference type="EMBL" id="JBGMDY010000008">
    <property type="protein sequence ID" value="KAL2324127.1"/>
    <property type="molecule type" value="Genomic_DNA"/>
</dbReference>
<evidence type="ECO:0000313" key="11">
    <source>
        <dbReference type="Proteomes" id="UP001603857"/>
    </source>
</evidence>
<protein>
    <recommendedName>
        <fullName evidence="2">non-specific serine/threonine protein kinase</fullName>
        <ecNumber evidence="2">2.7.11.1</ecNumber>
    </recommendedName>
</protein>
<dbReference type="PANTHER" id="PTHR33138:SF27">
    <property type="entry name" value="WALL-ASSOCIATED RECEPTOR KINASE C-TERMINAL DOMAIN-CONTAINING PROTEIN"/>
    <property type="match status" value="1"/>
</dbReference>
<dbReference type="GO" id="GO:0016020">
    <property type="term" value="C:membrane"/>
    <property type="evidence" value="ECO:0007669"/>
    <property type="project" value="UniProtKB-SubCell"/>
</dbReference>
<evidence type="ECO:0000256" key="2">
    <source>
        <dbReference type="ARBA" id="ARBA00012513"/>
    </source>
</evidence>
<keyword evidence="11" id="KW-1185">Reference proteome</keyword>
<dbReference type="EC" id="2.7.11.1" evidence="2"/>
<comment type="catalytic activity">
    <reaction evidence="5">
        <text>L-threonyl-[protein] + ATP = O-phospho-L-threonyl-[protein] + ADP + H(+)</text>
        <dbReference type="Rhea" id="RHEA:46608"/>
        <dbReference type="Rhea" id="RHEA-COMP:11060"/>
        <dbReference type="Rhea" id="RHEA-COMP:11605"/>
        <dbReference type="ChEBI" id="CHEBI:15378"/>
        <dbReference type="ChEBI" id="CHEBI:30013"/>
        <dbReference type="ChEBI" id="CHEBI:30616"/>
        <dbReference type="ChEBI" id="CHEBI:61977"/>
        <dbReference type="ChEBI" id="CHEBI:456216"/>
        <dbReference type="EC" id="2.7.11.1"/>
    </reaction>
</comment>
<evidence type="ECO:0000256" key="6">
    <source>
        <dbReference type="ARBA" id="ARBA00048679"/>
    </source>
</evidence>
<sequence length="275" mass="30434">MNQNTLFFTLKPFSSPLILSYIILFHLLATNSSCSVDPKYEACPPKSCGNQSISYPFYIDGIQNPFCGYPGFGISCDPKGFPTINLSDTQYIIHQILYQNKTLRVSNLAFSNTTKGCLPRTHNLTSSNLFDVAPNQKGVILFYGCGLPASLKEHRVGCYAENESRAVVALYEEDNKNIRLVSDSCMRTSEVVATTVADENGGIQESLRKGLWLTWTASDCNQCTSTGGRCGFDLDPLVYTFRCYCADRVHAAKCDPDPGFSFLFNLFTFSIVLSS</sequence>
<dbReference type="Pfam" id="PF14380">
    <property type="entry name" value="WAK_assoc"/>
    <property type="match status" value="1"/>
</dbReference>
<dbReference type="InterPro" id="IPR025287">
    <property type="entry name" value="WAK_GUB"/>
</dbReference>
<keyword evidence="4" id="KW-0325">Glycoprotein</keyword>
<evidence type="ECO:0000256" key="4">
    <source>
        <dbReference type="ARBA" id="ARBA00023180"/>
    </source>
</evidence>
<gene>
    <name evidence="10" type="ORF">Fmac_023185</name>
</gene>
<proteinExistence type="predicted"/>
<dbReference type="InterPro" id="IPR032872">
    <property type="entry name" value="WAK_assoc_C"/>
</dbReference>
<comment type="caution">
    <text evidence="10">The sequence shown here is derived from an EMBL/GenBank/DDBJ whole genome shotgun (WGS) entry which is preliminary data.</text>
</comment>
<dbReference type="Pfam" id="PF13947">
    <property type="entry name" value="GUB_WAK_bind"/>
    <property type="match status" value="1"/>
</dbReference>
<evidence type="ECO:0000256" key="7">
    <source>
        <dbReference type="SAM" id="SignalP"/>
    </source>
</evidence>
<feature type="domain" description="Wall-associated receptor kinase C-terminal" evidence="9">
    <location>
        <begin position="170"/>
        <end position="248"/>
    </location>
</feature>
<dbReference type="GO" id="GO:0004674">
    <property type="term" value="F:protein serine/threonine kinase activity"/>
    <property type="evidence" value="ECO:0007669"/>
    <property type="project" value="UniProtKB-EC"/>
</dbReference>
<evidence type="ECO:0000259" key="8">
    <source>
        <dbReference type="Pfam" id="PF13947"/>
    </source>
</evidence>
<evidence type="ECO:0000256" key="3">
    <source>
        <dbReference type="ARBA" id="ARBA00022729"/>
    </source>
</evidence>
<accession>A0ABD1LKS5</accession>
<evidence type="ECO:0000313" key="10">
    <source>
        <dbReference type="EMBL" id="KAL2324127.1"/>
    </source>
</evidence>
<feature type="signal peptide" evidence="7">
    <location>
        <begin position="1"/>
        <end position="34"/>
    </location>
</feature>